<dbReference type="OrthoDB" id="5577209at2759"/>
<evidence type="ECO:0000313" key="4">
    <source>
        <dbReference type="RefSeq" id="XP_021846417.1"/>
    </source>
</evidence>
<protein>
    <recommendedName>
        <fullName evidence="2">CUE domain-containing protein</fullName>
    </recommendedName>
</protein>
<dbReference type="InterPro" id="IPR003892">
    <property type="entry name" value="CUE"/>
</dbReference>
<dbReference type="GeneID" id="110786187"/>
<feature type="region of interest" description="Disordered" evidence="1">
    <location>
        <begin position="1"/>
        <end position="52"/>
    </location>
</feature>
<dbReference type="PANTHER" id="PTHR21494">
    <property type="entry name" value="ACTIVATING SIGNAL COINTEGRATOR 1 COMPLEX SUBUNIT 2 ASC-1 COMPLEX SUBUNIT P100"/>
    <property type="match status" value="1"/>
</dbReference>
<dbReference type="InterPro" id="IPR009060">
    <property type="entry name" value="UBA-like_sf"/>
</dbReference>
<reference evidence="4" key="2">
    <citation type="submission" date="2025-08" db="UniProtKB">
        <authorList>
            <consortium name="RefSeq"/>
        </authorList>
    </citation>
    <scope>IDENTIFICATION</scope>
    <source>
        <tissue evidence="4">Leaf</tissue>
    </source>
</reference>
<dbReference type="CDD" id="cd14364">
    <property type="entry name" value="CUE_ASCC2"/>
    <property type="match status" value="1"/>
</dbReference>
<feature type="compositionally biased region" description="Polar residues" evidence="1">
    <location>
        <begin position="613"/>
        <end position="622"/>
    </location>
</feature>
<sequence>MSNRSSHHRQETSNFSGGRGSRGKTQKIFVPKTNPNPTAPPPPPPTNSSFSASVRQCQFSNPASSAAHSQGSRVQFDANGEWVSSSKRQNSSSNNGGGNFVNYLPQDEAVAVGLGSDEGGLDPLESQRVVDLLNRELARLLKLKPREFWREVAVDVSLHEFLDSFLQFRNRWYDFPYHGAKGIVAGVIVGDLELSRRVFMLLYRISSNKDPGLRATESLSQKDHQVLLQGKKLLDLPKLLDICAVYGHENEELTRSLVLNAMNAQPDIYRSLTAMLSHLLGIVRTMCERCKSSLEAFISTGGFVDNGPSQRHIEYLEVMDFLNDAVVSMATFISAYRPAALYFSCPIDASHGNEELIIVLATLHDSLLPFLKQGLQIILAAGETTSPLLSDVSVSLKILSSRLVDLGWKLLDNCYLSEELFEDNLPFPATMKMFPFSVEDPVIRADILVQTFKEIAAVPQGKNHRGTFLQNIERTYQIMHRIQSLKQSGWALIDDEQYQYLTGMMIHPLPAVSRKLSSAPNSDRLQVAEDAAIAESKISQVKDLFPDYGKGFISACLEAYDHNHEEVIQRILDGTLHEDLRSLDNSMETVPVKSAPLLMKKDKGKGILVESTEVPSTTSISIPQKPKHEPISSSGSSISSSVGRFVRKSKGDQPDHDTLGSRDEKHMEKTTALLSQYEYEDEYDDSFDDLGMTVMESGVEETEILGERIRSKLSASSGADSQGSGSNAATSKWNSKKKPQFYVKDGKNYSYKVEGSVAVADLKQASLLNQAQKEQIHGLGRGGNRPFGAVKILEEQNQVEADESDPLVVDGGDNAGRGRGRGRRGGGRGGSGGGRNNHYRKDRAMKKHMTGLGGF</sequence>
<evidence type="ECO:0000256" key="1">
    <source>
        <dbReference type="SAM" id="MobiDB-lite"/>
    </source>
</evidence>
<feature type="compositionally biased region" description="Basic and acidic residues" evidence="1">
    <location>
        <begin position="649"/>
        <end position="667"/>
    </location>
</feature>
<feature type="compositionally biased region" description="Pro residues" evidence="1">
    <location>
        <begin position="37"/>
        <end position="46"/>
    </location>
</feature>
<feature type="region of interest" description="Disordered" evidence="1">
    <location>
        <begin position="612"/>
        <end position="667"/>
    </location>
</feature>
<dbReference type="GO" id="GO:0043130">
    <property type="term" value="F:ubiquitin binding"/>
    <property type="evidence" value="ECO:0000318"/>
    <property type="project" value="GO_Central"/>
</dbReference>
<dbReference type="Pfam" id="PF02845">
    <property type="entry name" value="CUE"/>
    <property type="match status" value="1"/>
</dbReference>
<proteinExistence type="predicted"/>
<dbReference type="InterPro" id="IPR052586">
    <property type="entry name" value="ASCC2"/>
</dbReference>
<feature type="region of interest" description="Disordered" evidence="1">
    <location>
        <begin position="81"/>
        <end position="100"/>
    </location>
</feature>
<dbReference type="SMART" id="SM00546">
    <property type="entry name" value="CUE"/>
    <property type="match status" value="1"/>
</dbReference>
<dbReference type="PROSITE" id="PS51140">
    <property type="entry name" value="CUE"/>
    <property type="match status" value="1"/>
</dbReference>
<dbReference type="KEGG" id="soe:110786187"/>
<feature type="region of interest" description="Disordered" evidence="1">
    <location>
        <begin position="798"/>
        <end position="855"/>
    </location>
</feature>
<organism evidence="3 4">
    <name type="scientific">Spinacia oleracea</name>
    <name type="common">Spinach</name>
    <dbReference type="NCBI Taxonomy" id="3562"/>
    <lineage>
        <taxon>Eukaryota</taxon>
        <taxon>Viridiplantae</taxon>
        <taxon>Streptophyta</taxon>
        <taxon>Embryophyta</taxon>
        <taxon>Tracheophyta</taxon>
        <taxon>Spermatophyta</taxon>
        <taxon>Magnoliopsida</taxon>
        <taxon>eudicotyledons</taxon>
        <taxon>Gunneridae</taxon>
        <taxon>Pentapetalae</taxon>
        <taxon>Caryophyllales</taxon>
        <taxon>Chenopodiaceae</taxon>
        <taxon>Chenopodioideae</taxon>
        <taxon>Anserineae</taxon>
        <taxon>Spinacia</taxon>
    </lineage>
</organism>
<gene>
    <name evidence="4" type="primary">LOC110786187</name>
</gene>
<evidence type="ECO:0000259" key="2">
    <source>
        <dbReference type="PROSITE" id="PS51140"/>
    </source>
</evidence>
<feature type="domain" description="CUE" evidence="2">
    <location>
        <begin position="533"/>
        <end position="576"/>
    </location>
</feature>
<dbReference type="AlphaFoldDB" id="A0A9R0IBQ9"/>
<keyword evidence="3" id="KW-1185">Reference proteome</keyword>
<accession>A0A9R0IBQ9</accession>
<feature type="compositionally biased region" description="Low complexity" evidence="1">
    <location>
        <begin position="631"/>
        <end position="641"/>
    </location>
</feature>
<dbReference type="PANTHER" id="PTHR21494:SF0">
    <property type="entry name" value="ACTIVATING SIGNAL COINTEGRATOR 1 COMPLEX SUBUNIT 2"/>
    <property type="match status" value="1"/>
</dbReference>
<feature type="compositionally biased region" description="Low complexity" evidence="1">
    <location>
        <begin position="714"/>
        <end position="729"/>
    </location>
</feature>
<dbReference type="Proteomes" id="UP000813463">
    <property type="component" value="Chromosome 3"/>
</dbReference>
<reference evidence="3" key="1">
    <citation type="journal article" date="2021" name="Nat. Commun.">
        <title>Genomic analyses provide insights into spinach domestication and the genetic basis of agronomic traits.</title>
        <authorList>
            <person name="Cai X."/>
            <person name="Sun X."/>
            <person name="Xu C."/>
            <person name="Sun H."/>
            <person name="Wang X."/>
            <person name="Ge C."/>
            <person name="Zhang Z."/>
            <person name="Wang Q."/>
            <person name="Fei Z."/>
            <person name="Jiao C."/>
            <person name="Wang Q."/>
        </authorList>
    </citation>
    <scope>NUCLEOTIDE SEQUENCE [LARGE SCALE GENOMIC DNA]</scope>
    <source>
        <strain evidence="3">cv. Varoflay</strain>
    </source>
</reference>
<dbReference type="RefSeq" id="XP_021846417.1">
    <property type="nucleotide sequence ID" value="XM_021990725.2"/>
</dbReference>
<evidence type="ECO:0000313" key="3">
    <source>
        <dbReference type="Proteomes" id="UP000813463"/>
    </source>
</evidence>
<feature type="region of interest" description="Disordered" evidence="1">
    <location>
        <begin position="713"/>
        <end position="735"/>
    </location>
</feature>
<dbReference type="InterPro" id="IPR041800">
    <property type="entry name" value="ASCC2_CUE"/>
</dbReference>
<feature type="compositionally biased region" description="Basic residues" evidence="1">
    <location>
        <begin position="837"/>
        <end position="849"/>
    </location>
</feature>
<dbReference type="SUPFAM" id="SSF46934">
    <property type="entry name" value="UBA-like"/>
    <property type="match status" value="1"/>
</dbReference>
<dbReference type="Gene3D" id="1.10.8.10">
    <property type="entry name" value="DNA helicase RuvA subunit, C-terminal domain"/>
    <property type="match status" value="1"/>
</dbReference>
<name>A0A9R0IBQ9_SPIOL</name>